<proteinExistence type="predicted"/>
<protein>
    <submittedName>
        <fullName evidence="1">Uncharacterized protein</fullName>
    </submittedName>
</protein>
<name>A0A8J6TMG6_9BACT</name>
<comment type="caution">
    <text evidence="1">The sequence shown here is derived from an EMBL/GenBank/DDBJ whole genome shotgun (WGS) entry which is preliminary data.</text>
</comment>
<accession>A0A8J6TMG6</accession>
<dbReference type="Proteomes" id="UP000603434">
    <property type="component" value="Unassembled WGS sequence"/>
</dbReference>
<dbReference type="Gene3D" id="1.10.1040.10">
    <property type="entry name" value="N-(1-d-carboxylethyl)-l-norvaline Dehydrogenase, domain 2"/>
    <property type="match status" value="1"/>
</dbReference>
<organism evidence="1 2">
    <name type="scientific">Candidatus Desulfatibia profunda</name>
    <dbReference type="NCBI Taxonomy" id="2841695"/>
    <lineage>
        <taxon>Bacteria</taxon>
        <taxon>Pseudomonadati</taxon>
        <taxon>Thermodesulfobacteriota</taxon>
        <taxon>Desulfobacteria</taxon>
        <taxon>Desulfobacterales</taxon>
        <taxon>Desulfobacterales incertae sedis</taxon>
        <taxon>Candidatus Desulfatibia</taxon>
    </lineage>
</organism>
<evidence type="ECO:0000313" key="1">
    <source>
        <dbReference type="EMBL" id="MBC8361643.1"/>
    </source>
</evidence>
<dbReference type="InterPro" id="IPR013328">
    <property type="entry name" value="6PGD_dom2"/>
</dbReference>
<dbReference type="EMBL" id="JACNJH010000142">
    <property type="protein sequence ID" value="MBC8361643.1"/>
    <property type="molecule type" value="Genomic_DNA"/>
</dbReference>
<dbReference type="InterPro" id="IPR008927">
    <property type="entry name" value="6-PGluconate_DH-like_C_sf"/>
</dbReference>
<gene>
    <name evidence="1" type="ORF">H8E23_09610</name>
</gene>
<evidence type="ECO:0000313" key="2">
    <source>
        <dbReference type="Proteomes" id="UP000603434"/>
    </source>
</evidence>
<sequence>MKMADTELIYQQIVEYSQDAVLFADEIGAATPIGHAVFQLFRQGMGQNLADMDFAAVKKVLEAISDR</sequence>
<dbReference type="SUPFAM" id="SSF48179">
    <property type="entry name" value="6-phosphogluconate dehydrogenase C-terminal domain-like"/>
    <property type="match status" value="1"/>
</dbReference>
<dbReference type="AlphaFoldDB" id="A0A8J6TMG6"/>
<reference evidence="1 2" key="1">
    <citation type="submission" date="2020-08" db="EMBL/GenBank/DDBJ databases">
        <title>Bridging the membrane lipid divide: bacteria of the FCB group superphylum have the potential to synthesize archaeal ether lipids.</title>
        <authorList>
            <person name="Villanueva L."/>
            <person name="Von Meijenfeldt F.A.B."/>
            <person name="Westbye A.B."/>
            <person name="Yadav S."/>
            <person name="Hopmans E.C."/>
            <person name="Dutilh B.E."/>
            <person name="Sinninghe Damste J.S."/>
        </authorList>
    </citation>
    <scope>NUCLEOTIDE SEQUENCE [LARGE SCALE GENOMIC DNA]</scope>
    <source>
        <strain evidence="1">NIOZ-UU30</strain>
    </source>
</reference>